<name>A0A4P9K722_9GAMM</name>
<dbReference type="KEGG" id="thig:FE785_08795"/>
<reference evidence="1 2" key="1">
    <citation type="submission" date="2019-05" db="EMBL/GenBank/DDBJ databases">
        <title>Thiomicrorhabdus sediminis sp. nov, a novel sulfur-oxidizing bacterium isolated from coastal sediment.</title>
        <authorList>
            <person name="Liu X."/>
        </authorList>
    </citation>
    <scope>NUCLEOTIDE SEQUENCE [LARGE SCALE GENOMIC DNA]</scope>
    <source>
        <strain evidence="1 2">G1</strain>
    </source>
</reference>
<evidence type="ECO:0000313" key="2">
    <source>
        <dbReference type="Proteomes" id="UP000304864"/>
    </source>
</evidence>
<keyword evidence="2" id="KW-1185">Reference proteome</keyword>
<proteinExistence type="predicted"/>
<dbReference type="AlphaFoldDB" id="A0A4P9K722"/>
<sequence length="233" mass="26638">MKSKAIDYRDSEFYSPMFDTAYIDETARLPSEIVLFWLQDLLEKHDFSISAETWLAQPKIHPVDLLQAECSCLENALHSFRNMLNIVGSEAALDINYSSNSVVEFEFYRNPQIETPFASFAVGQWLVFSLLMRVIELYSDAKPACISFIGDQYFTDDINVLFSGCPVSLKQNKIALYYRNQDLNLSQHFFAKLSPNQPCSWELRRFIHEMAPSHFAAKRISGEALAHALAVDS</sequence>
<protein>
    <submittedName>
        <fullName evidence="1">Uncharacterized protein</fullName>
    </submittedName>
</protein>
<dbReference type="RefSeq" id="WP_138565392.1">
    <property type="nucleotide sequence ID" value="NZ_CP040602.1"/>
</dbReference>
<gene>
    <name evidence="1" type="ORF">FE785_08795</name>
</gene>
<accession>A0A4P9K722</accession>
<dbReference type="Proteomes" id="UP000304864">
    <property type="component" value="Chromosome"/>
</dbReference>
<dbReference type="EMBL" id="CP040602">
    <property type="protein sequence ID" value="QCU90718.1"/>
    <property type="molecule type" value="Genomic_DNA"/>
</dbReference>
<organism evidence="1 2">
    <name type="scientific">Thiomicrorhabdus sediminis</name>
    <dbReference type="NCBI Taxonomy" id="2580412"/>
    <lineage>
        <taxon>Bacteria</taxon>
        <taxon>Pseudomonadati</taxon>
        <taxon>Pseudomonadota</taxon>
        <taxon>Gammaproteobacteria</taxon>
        <taxon>Thiotrichales</taxon>
        <taxon>Piscirickettsiaceae</taxon>
        <taxon>Thiomicrorhabdus</taxon>
    </lineage>
</organism>
<evidence type="ECO:0000313" key="1">
    <source>
        <dbReference type="EMBL" id="QCU90718.1"/>
    </source>
</evidence>